<gene>
    <name evidence="7" type="ORF">Cvel_11075</name>
</gene>
<dbReference type="PANTHER" id="PTHR11040">
    <property type="entry name" value="ZINC/IRON TRANSPORTER"/>
    <property type="match status" value="1"/>
</dbReference>
<evidence type="ECO:0000256" key="4">
    <source>
        <dbReference type="ARBA" id="ARBA00023136"/>
    </source>
</evidence>
<accession>A0A0G4I538</accession>
<dbReference type="AlphaFoldDB" id="A0A0G4I538"/>
<feature type="transmembrane region" description="Helical" evidence="6">
    <location>
        <begin position="14"/>
        <end position="32"/>
    </location>
</feature>
<dbReference type="InterPro" id="IPR003689">
    <property type="entry name" value="ZIP"/>
</dbReference>
<proteinExistence type="predicted"/>
<sequence>MEFSPETSLLLNKLGAIFVLLVVGAFSCWLPYLSKALTQNRRLIDICSCFGGGTFLALGMFHLMPEATEAMKDAGWTIQLKEGGEFLPLAEAIAFFGFALILLVERVIFSDDEMEMFHSHDHGHGHGGDSHGHDHSHGHSHNEGENGKPFGALETPKDAQAPLTADHNAQYPSVEGEATQRRSDGSPRAVDADDVKEQISPSFKLSRVISGSQRGTSSFVAQARGSGGVAPVGDTEAPPAVEEAPHDIQFEGNPMTAYMMMVALSLHNVFEGTIIGTGADSQDVWMTTVIILAHHWVAGVALTMGFIKQNVKGFYATVSLAMFCVSGPVGALFGLFISSWGAGPTGAFNALATGTILYVATCEVISAEFALGRNRKSKFAAFLVGAAAVFGLTMLHQAYGGHGHSHGEHGHSHEDHGHSHQAEYDPHPHHAVAEDHGHDHGHAEEQVGDSLSNTAALAVMRRDSFTPSGIRFCYLEAGLSPFCAGASFSCDDLMKLVIGPLRLGVALLQWSSRAEAILCYP</sequence>
<evidence type="ECO:0000256" key="5">
    <source>
        <dbReference type="SAM" id="MobiDB-lite"/>
    </source>
</evidence>
<dbReference type="EMBL" id="CDMZ01005144">
    <property type="protein sequence ID" value="CEM52108.1"/>
    <property type="molecule type" value="Genomic_DNA"/>
</dbReference>
<organism evidence="7">
    <name type="scientific">Chromera velia CCMP2878</name>
    <dbReference type="NCBI Taxonomy" id="1169474"/>
    <lineage>
        <taxon>Eukaryota</taxon>
        <taxon>Sar</taxon>
        <taxon>Alveolata</taxon>
        <taxon>Colpodellida</taxon>
        <taxon>Chromeraceae</taxon>
        <taxon>Chromera</taxon>
    </lineage>
</organism>
<dbReference type="VEuPathDB" id="CryptoDB:Cvel_11075"/>
<evidence type="ECO:0000313" key="7">
    <source>
        <dbReference type="EMBL" id="CEM52108.1"/>
    </source>
</evidence>
<evidence type="ECO:0000256" key="2">
    <source>
        <dbReference type="ARBA" id="ARBA00022692"/>
    </source>
</evidence>
<evidence type="ECO:0000256" key="6">
    <source>
        <dbReference type="SAM" id="Phobius"/>
    </source>
</evidence>
<feature type="transmembrane region" description="Helical" evidence="6">
    <location>
        <begin position="285"/>
        <end position="307"/>
    </location>
</feature>
<feature type="region of interest" description="Disordered" evidence="5">
    <location>
        <begin position="401"/>
        <end position="447"/>
    </location>
</feature>
<keyword evidence="2 6" id="KW-0812">Transmembrane</keyword>
<keyword evidence="4 6" id="KW-0472">Membrane</keyword>
<feature type="transmembrane region" description="Helical" evidence="6">
    <location>
        <begin position="314"/>
        <end position="340"/>
    </location>
</feature>
<dbReference type="GO" id="GO:0005385">
    <property type="term" value="F:zinc ion transmembrane transporter activity"/>
    <property type="evidence" value="ECO:0007669"/>
    <property type="project" value="TreeGrafter"/>
</dbReference>
<reference evidence="7" key="1">
    <citation type="submission" date="2014-11" db="EMBL/GenBank/DDBJ databases">
        <authorList>
            <person name="Otto D Thomas"/>
            <person name="Naeem Raeece"/>
        </authorList>
    </citation>
    <scope>NUCLEOTIDE SEQUENCE</scope>
</reference>
<feature type="transmembrane region" description="Helical" evidence="6">
    <location>
        <begin position="44"/>
        <end position="64"/>
    </location>
</feature>
<feature type="transmembrane region" description="Helical" evidence="6">
    <location>
        <begin position="86"/>
        <end position="109"/>
    </location>
</feature>
<feature type="transmembrane region" description="Helical" evidence="6">
    <location>
        <begin position="346"/>
        <end position="367"/>
    </location>
</feature>
<feature type="transmembrane region" description="Helical" evidence="6">
    <location>
        <begin position="379"/>
        <end position="399"/>
    </location>
</feature>
<dbReference type="GO" id="GO:0016020">
    <property type="term" value="C:membrane"/>
    <property type="evidence" value="ECO:0007669"/>
    <property type="project" value="UniProtKB-SubCell"/>
</dbReference>
<evidence type="ECO:0000256" key="1">
    <source>
        <dbReference type="ARBA" id="ARBA00004141"/>
    </source>
</evidence>
<keyword evidence="3 6" id="KW-1133">Transmembrane helix</keyword>
<feature type="compositionally biased region" description="Basic and acidic residues" evidence="5">
    <location>
        <begin position="405"/>
        <end position="445"/>
    </location>
</feature>
<evidence type="ECO:0008006" key="8">
    <source>
        <dbReference type="Google" id="ProtNLM"/>
    </source>
</evidence>
<feature type="compositionally biased region" description="Basic and acidic residues" evidence="5">
    <location>
        <begin position="119"/>
        <end position="146"/>
    </location>
</feature>
<feature type="transmembrane region" description="Helical" evidence="6">
    <location>
        <begin position="257"/>
        <end position="279"/>
    </location>
</feature>
<evidence type="ECO:0000256" key="3">
    <source>
        <dbReference type="ARBA" id="ARBA00022989"/>
    </source>
</evidence>
<feature type="region of interest" description="Disordered" evidence="5">
    <location>
        <begin position="167"/>
        <end position="197"/>
    </location>
</feature>
<comment type="subcellular location">
    <subcellularLocation>
        <location evidence="1">Membrane</location>
        <topology evidence="1">Multi-pass membrane protein</topology>
    </subcellularLocation>
</comment>
<dbReference type="PhylomeDB" id="A0A0G4I538"/>
<feature type="compositionally biased region" description="Basic and acidic residues" evidence="5">
    <location>
        <begin position="178"/>
        <end position="197"/>
    </location>
</feature>
<protein>
    <recommendedName>
        <fullName evidence="8">Zinc/iron permease</fullName>
    </recommendedName>
</protein>
<feature type="region of interest" description="Disordered" evidence="5">
    <location>
        <begin position="119"/>
        <end position="155"/>
    </location>
</feature>
<name>A0A0G4I538_9ALVE</name>
<dbReference type="PANTHER" id="PTHR11040:SF140">
    <property type="entry name" value="ZRT (ZRT), IRT- (IRT-) LIKE PROTEIN TRANSPORTER"/>
    <property type="match status" value="1"/>
</dbReference>
<dbReference type="Pfam" id="PF02535">
    <property type="entry name" value="Zip"/>
    <property type="match status" value="1"/>
</dbReference>